<dbReference type="RefSeq" id="WP_285723835.1">
    <property type="nucleotide sequence ID" value="NZ_BSDD01000002.1"/>
</dbReference>
<reference evidence="3 4" key="1">
    <citation type="journal article" date="2023" name="Antonie Van Leeuwenhoek">
        <title>Mesoterricola silvestris gen. nov., sp. nov., Mesoterricola sediminis sp. nov., Geothrix oryzae sp. nov., Geothrix edaphica sp. nov., Geothrix rubra sp. nov., and Geothrix limicola sp. nov., six novel members of Acidobacteriota isolated from soils.</title>
        <authorList>
            <person name="Itoh H."/>
            <person name="Sugisawa Y."/>
            <person name="Mise K."/>
            <person name="Xu Z."/>
            <person name="Kuniyasu M."/>
            <person name="Ushijima N."/>
            <person name="Kawano K."/>
            <person name="Kobayashi E."/>
            <person name="Shiratori Y."/>
            <person name="Masuda Y."/>
            <person name="Senoo K."/>
        </authorList>
    </citation>
    <scope>NUCLEOTIDE SEQUENCE [LARGE SCALE GENOMIC DNA]</scope>
    <source>
        <strain evidence="3 4">Red803</strain>
    </source>
</reference>
<dbReference type="InterPro" id="IPR001653">
    <property type="entry name" value="DAP_epimerase_DapF"/>
</dbReference>
<organism evidence="3 4">
    <name type="scientific">Geothrix rubra</name>
    <dbReference type="NCBI Taxonomy" id="2927977"/>
    <lineage>
        <taxon>Bacteria</taxon>
        <taxon>Pseudomonadati</taxon>
        <taxon>Acidobacteriota</taxon>
        <taxon>Holophagae</taxon>
        <taxon>Holophagales</taxon>
        <taxon>Holophagaceae</taxon>
        <taxon>Geothrix</taxon>
    </lineage>
</organism>
<keyword evidence="2" id="KW-0413">Isomerase</keyword>
<dbReference type="EMBL" id="BSDD01000002">
    <property type="protein sequence ID" value="GLH69789.1"/>
    <property type="molecule type" value="Genomic_DNA"/>
</dbReference>
<name>A0ABQ5Q4W8_9BACT</name>
<evidence type="ECO:0000313" key="3">
    <source>
        <dbReference type="EMBL" id="GLH69789.1"/>
    </source>
</evidence>
<evidence type="ECO:0000256" key="2">
    <source>
        <dbReference type="ARBA" id="ARBA00023235"/>
    </source>
</evidence>
<proteinExistence type="inferred from homology"/>
<gene>
    <name evidence="3" type="primary">dapF</name>
    <name evidence="3" type="ORF">GETHPA_13220</name>
</gene>
<dbReference type="Gene3D" id="3.10.310.10">
    <property type="entry name" value="Diaminopimelate Epimerase, Chain A, domain 1"/>
    <property type="match status" value="2"/>
</dbReference>
<dbReference type="Pfam" id="PF01678">
    <property type="entry name" value="DAP_epimerase"/>
    <property type="match status" value="1"/>
</dbReference>
<protein>
    <submittedName>
        <fullName evidence="3">Diaminopimelate epimerase</fullName>
    </submittedName>
</protein>
<sequence>MELQIASASGNVFGYLWADASSILDGSGYAKRLCPRGSGFGLDGLFLMQRPGKGPWVLEHWDSDGSKSFCSNGSRAALALPGAPEGDLVEVVSSGEPVRLRRDGAGFGIRMPEGEGCGLRAVPLETPFPSGFGWVGNPQLVLRVPSVAAVDLPALAPPLRWHGAVPGGTNVNVVEPIASSEARIRSWERGVEGETLCCGTGCAVAAAWLARTEGGSSWTLHPASGEPVTVTLHLEEDGTWRDLWLSGPVRRIGVARPDPSLLDP</sequence>
<dbReference type="PANTHER" id="PTHR31689:SF0">
    <property type="entry name" value="DIAMINOPIMELATE EPIMERASE"/>
    <property type="match status" value="1"/>
</dbReference>
<dbReference type="Proteomes" id="UP001165089">
    <property type="component" value="Unassembled WGS sequence"/>
</dbReference>
<evidence type="ECO:0000256" key="1">
    <source>
        <dbReference type="ARBA" id="ARBA00010219"/>
    </source>
</evidence>
<accession>A0ABQ5Q4W8</accession>
<keyword evidence="4" id="KW-1185">Reference proteome</keyword>
<dbReference type="SUPFAM" id="SSF54506">
    <property type="entry name" value="Diaminopimelate epimerase-like"/>
    <property type="match status" value="2"/>
</dbReference>
<dbReference type="PANTHER" id="PTHR31689">
    <property type="entry name" value="DIAMINOPIMELATE EPIMERASE, CHLOROPLASTIC"/>
    <property type="match status" value="1"/>
</dbReference>
<evidence type="ECO:0000313" key="4">
    <source>
        <dbReference type="Proteomes" id="UP001165089"/>
    </source>
</evidence>
<comment type="caution">
    <text evidence="3">The sequence shown here is derived from an EMBL/GenBank/DDBJ whole genome shotgun (WGS) entry which is preliminary data.</text>
</comment>
<comment type="similarity">
    <text evidence="1">Belongs to the diaminopimelate epimerase family.</text>
</comment>